<organism evidence="3 4">
    <name type="scientific">Sulfuriferula plumbiphila</name>
    <dbReference type="NCBI Taxonomy" id="171865"/>
    <lineage>
        <taxon>Bacteria</taxon>
        <taxon>Pseudomonadati</taxon>
        <taxon>Pseudomonadota</taxon>
        <taxon>Betaproteobacteria</taxon>
        <taxon>Nitrosomonadales</taxon>
        <taxon>Sulfuricellaceae</taxon>
        <taxon>Sulfuriferula</taxon>
    </lineage>
</organism>
<dbReference type="PANTHER" id="PTHR32309:SF13">
    <property type="entry name" value="FERRIC ENTEROBACTIN TRANSPORT PROTEIN FEPE"/>
    <property type="match status" value="1"/>
</dbReference>
<keyword evidence="1" id="KW-0175">Coiled coil</keyword>
<feature type="transmembrane region" description="Helical" evidence="2">
    <location>
        <begin position="358"/>
        <end position="379"/>
    </location>
</feature>
<dbReference type="RefSeq" id="WP_198415305.1">
    <property type="nucleotide sequence ID" value="NZ_AP021884.1"/>
</dbReference>
<dbReference type="EMBL" id="BKAD01000011">
    <property type="protein sequence ID" value="GEP30095.1"/>
    <property type="molecule type" value="Genomic_DNA"/>
</dbReference>
<evidence type="ECO:0000256" key="1">
    <source>
        <dbReference type="SAM" id="Coils"/>
    </source>
</evidence>
<reference evidence="3 4" key="1">
    <citation type="submission" date="2019-07" db="EMBL/GenBank/DDBJ databases">
        <title>Whole genome shotgun sequence of Thiobacillus plumbophilus NBRC 107929.</title>
        <authorList>
            <person name="Hosoyama A."/>
            <person name="Uohara A."/>
            <person name="Ohji S."/>
            <person name="Ichikawa N."/>
        </authorList>
    </citation>
    <scope>NUCLEOTIDE SEQUENCE [LARGE SCALE GENOMIC DNA]</scope>
    <source>
        <strain evidence="3 4">NBRC 107929</strain>
    </source>
</reference>
<keyword evidence="2" id="KW-1133">Transmembrane helix</keyword>
<sequence length="385" mass="42711">MNNPLTAALTNNGKPSAKGLINRIKDINRLFLLTVALPTLLSIIYFGLIASDVYISESRFVVRSPDKQSTTGLGALLQGAGFSKAQDDSFAVHDYILSRDALQKLETQFDISQAYGSKNIDIFSRFGGLDWDTSFEALLRYYQKHVSVDADTASSISTLTVNAFTSQDAYNINESLLEMSEKLVNQLNERGRQDMIRFATAEVADAENKAKKAALAVSRYRDQKNVFDPAGQSALQLQLVSKLQDQLIATRNQLSQIQSITRDNPQIPALKRQVESLQADITNETAKVAGAGGSLSNKAVEYERLKLESMFADKQLAAAFTSLEQARNEALRKQFYLERIVQPNKPDTAIEPRRLRGILATFALGMLLWGVMSIMVAGVREHHDR</sequence>
<protein>
    <submittedName>
        <fullName evidence="3">Capsule polysaccharide export protein</fullName>
    </submittedName>
</protein>
<evidence type="ECO:0000313" key="3">
    <source>
        <dbReference type="EMBL" id="GEP30095.1"/>
    </source>
</evidence>
<proteinExistence type="predicted"/>
<name>A0A512L6I1_9PROT</name>
<evidence type="ECO:0000313" key="4">
    <source>
        <dbReference type="Proteomes" id="UP000321337"/>
    </source>
</evidence>
<gene>
    <name evidence="3" type="primary">wcbD</name>
    <name evidence="3" type="ORF">TPL01_12330</name>
</gene>
<accession>A0A512L6I1</accession>
<dbReference type="PANTHER" id="PTHR32309">
    <property type="entry name" value="TYROSINE-PROTEIN KINASE"/>
    <property type="match status" value="1"/>
</dbReference>
<dbReference type="Proteomes" id="UP000321337">
    <property type="component" value="Unassembled WGS sequence"/>
</dbReference>
<keyword evidence="2" id="KW-0472">Membrane</keyword>
<dbReference type="InterPro" id="IPR050445">
    <property type="entry name" value="Bact_polysacc_biosynth/exp"/>
</dbReference>
<feature type="coiled-coil region" evidence="1">
    <location>
        <begin position="196"/>
        <end position="223"/>
    </location>
</feature>
<feature type="transmembrane region" description="Helical" evidence="2">
    <location>
        <begin position="30"/>
        <end position="50"/>
    </location>
</feature>
<keyword evidence="4" id="KW-1185">Reference proteome</keyword>
<dbReference type="AlphaFoldDB" id="A0A512L6I1"/>
<evidence type="ECO:0000256" key="2">
    <source>
        <dbReference type="SAM" id="Phobius"/>
    </source>
</evidence>
<dbReference type="GO" id="GO:0005886">
    <property type="term" value="C:plasma membrane"/>
    <property type="evidence" value="ECO:0007669"/>
    <property type="project" value="TreeGrafter"/>
</dbReference>
<comment type="caution">
    <text evidence="3">The sequence shown here is derived from an EMBL/GenBank/DDBJ whole genome shotgun (WGS) entry which is preliminary data.</text>
</comment>
<keyword evidence="2" id="KW-0812">Transmembrane</keyword>
<dbReference type="GO" id="GO:0004713">
    <property type="term" value="F:protein tyrosine kinase activity"/>
    <property type="evidence" value="ECO:0007669"/>
    <property type="project" value="TreeGrafter"/>
</dbReference>